<dbReference type="GeneID" id="19326656"/>
<protein>
    <submittedName>
        <fullName evidence="4">Putative polyketide synthase protein</fullName>
    </submittedName>
</protein>
<evidence type="ECO:0000313" key="5">
    <source>
        <dbReference type="Proteomes" id="UP000014074"/>
    </source>
</evidence>
<dbReference type="Pfam" id="PF02801">
    <property type="entry name" value="Ketoacyl-synt_C"/>
    <property type="match status" value="1"/>
</dbReference>
<dbReference type="AlphaFoldDB" id="R8BWZ2"/>
<name>R8BWZ2_PHAM7</name>
<dbReference type="RefSeq" id="XP_007911389.1">
    <property type="nucleotide sequence ID" value="XM_007913198.1"/>
</dbReference>
<dbReference type="GO" id="GO:0006633">
    <property type="term" value="P:fatty acid biosynthetic process"/>
    <property type="evidence" value="ECO:0007669"/>
    <property type="project" value="TreeGrafter"/>
</dbReference>
<evidence type="ECO:0000259" key="3">
    <source>
        <dbReference type="PROSITE" id="PS52004"/>
    </source>
</evidence>
<reference evidence="5" key="1">
    <citation type="journal article" date="2013" name="Genome Announc.">
        <title>Draft genome sequence of the ascomycete Phaeoacremonium aleophilum strain UCR-PA7, a causal agent of the esca disease complex in grapevines.</title>
        <authorList>
            <person name="Blanco-Ulate B."/>
            <person name="Rolshausen P."/>
            <person name="Cantu D."/>
        </authorList>
    </citation>
    <scope>NUCLEOTIDE SEQUENCE [LARGE SCALE GENOMIC DNA]</scope>
    <source>
        <strain evidence="5">UCR-PA7</strain>
    </source>
</reference>
<dbReference type="Pfam" id="PF16197">
    <property type="entry name" value="KAsynt_C_assoc"/>
    <property type="match status" value="1"/>
</dbReference>
<evidence type="ECO:0000256" key="1">
    <source>
        <dbReference type="ARBA" id="ARBA00022450"/>
    </source>
</evidence>
<dbReference type="GO" id="GO:0004312">
    <property type="term" value="F:fatty acid synthase activity"/>
    <property type="evidence" value="ECO:0007669"/>
    <property type="project" value="TreeGrafter"/>
</dbReference>
<dbReference type="InterPro" id="IPR020841">
    <property type="entry name" value="PKS_Beta-ketoAc_synthase_dom"/>
</dbReference>
<feature type="domain" description="Ketosynthase family 3 (KS3)" evidence="3">
    <location>
        <begin position="1"/>
        <end position="199"/>
    </location>
</feature>
<gene>
    <name evidence="4" type="ORF">UCRPA7_604</name>
</gene>
<dbReference type="Proteomes" id="UP000014074">
    <property type="component" value="Unassembled WGS sequence"/>
</dbReference>
<organism evidence="4 5">
    <name type="scientific">Phaeoacremonium minimum (strain UCR-PA7)</name>
    <name type="common">Esca disease fungus</name>
    <name type="synonym">Togninia minima</name>
    <dbReference type="NCBI Taxonomy" id="1286976"/>
    <lineage>
        <taxon>Eukaryota</taxon>
        <taxon>Fungi</taxon>
        <taxon>Dikarya</taxon>
        <taxon>Ascomycota</taxon>
        <taxon>Pezizomycotina</taxon>
        <taxon>Sordariomycetes</taxon>
        <taxon>Sordariomycetidae</taxon>
        <taxon>Togniniales</taxon>
        <taxon>Togniniaceae</taxon>
        <taxon>Phaeoacremonium</taxon>
    </lineage>
</organism>
<keyword evidence="5" id="KW-1185">Reference proteome</keyword>
<sequence>MTYAFDNRAKSGFARGEGAGALILKPLAQAIKDNDKIRSVIVNTGVNQDGITSPSGKAQEQLMREVYARAGITPLDAGFVEAHGTGTKVGDPIEATAINSVFGDGRTTRAPLYIGSVKSNVGHLENASGVISIIKATMMLEKGFVLPNTNFQTPNQNIPLAKWNMKVPTLQRPWPANKKYISVNNFGFGGSNAHCVLERGPSHLQPGQKKANLDPRQRLFVLSANDETSARNLMKQLNIFVEQHPEVFQKALMASRCCRF</sequence>
<dbReference type="PROSITE" id="PS52004">
    <property type="entry name" value="KS3_2"/>
    <property type="match status" value="1"/>
</dbReference>
<dbReference type="InterPro" id="IPR050091">
    <property type="entry name" value="PKS_NRPS_Biosynth_Enz"/>
</dbReference>
<dbReference type="GO" id="GO:0044550">
    <property type="term" value="P:secondary metabolite biosynthetic process"/>
    <property type="evidence" value="ECO:0007669"/>
    <property type="project" value="TreeGrafter"/>
</dbReference>
<dbReference type="Gene3D" id="3.40.47.10">
    <property type="match status" value="1"/>
</dbReference>
<dbReference type="InterPro" id="IPR014031">
    <property type="entry name" value="Ketoacyl_synth_C"/>
</dbReference>
<dbReference type="SMART" id="SM00825">
    <property type="entry name" value="PKS_KS"/>
    <property type="match status" value="1"/>
</dbReference>
<dbReference type="HOGENOM" id="CLU_075467_0_0_1"/>
<dbReference type="PANTHER" id="PTHR43775">
    <property type="entry name" value="FATTY ACID SYNTHASE"/>
    <property type="match status" value="1"/>
</dbReference>
<dbReference type="eggNOG" id="KOG1202">
    <property type="taxonomic scope" value="Eukaryota"/>
</dbReference>
<accession>R8BWZ2</accession>
<dbReference type="SUPFAM" id="SSF53901">
    <property type="entry name" value="Thiolase-like"/>
    <property type="match status" value="1"/>
</dbReference>
<dbReference type="CDD" id="cd00833">
    <property type="entry name" value="PKS"/>
    <property type="match status" value="1"/>
</dbReference>
<dbReference type="EMBL" id="KB932812">
    <property type="protein sequence ID" value="EOO03896.1"/>
    <property type="molecule type" value="Genomic_DNA"/>
</dbReference>
<dbReference type="PANTHER" id="PTHR43775:SF13">
    <property type="entry name" value="POLYKETIDE SYNTHASE 1"/>
    <property type="match status" value="1"/>
</dbReference>
<dbReference type="KEGG" id="tmn:UCRPA7_604"/>
<keyword evidence="1" id="KW-0596">Phosphopantetheine</keyword>
<evidence type="ECO:0000256" key="2">
    <source>
        <dbReference type="ARBA" id="ARBA00022553"/>
    </source>
</evidence>
<evidence type="ECO:0000313" key="4">
    <source>
        <dbReference type="EMBL" id="EOO03896.1"/>
    </source>
</evidence>
<keyword evidence="2" id="KW-0597">Phosphoprotein</keyword>
<dbReference type="InterPro" id="IPR032821">
    <property type="entry name" value="PKS_assoc"/>
</dbReference>
<dbReference type="OrthoDB" id="329835at2759"/>
<dbReference type="InterPro" id="IPR016039">
    <property type="entry name" value="Thiolase-like"/>
</dbReference>
<proteinExistence type="predicted"/>